<evidence type="ECO:0000313" key="3">
    <source>
        <dbReference type="Proteomes" id="UP000182764"/>
    </source>
</evidence>
<protein>
    <recommendedName>
        <fullName evidence="4">Phage membrane protein</fullName>
    </recommendedName>
</protein>
<proteinExistence type="predicted"/>
<name>A0A1H7V4S7_9STRE</name>
<dbReference type="EMBL" id="FOBM01000002">
    <property type="protein sequence ID" value="SEM03815.1"/>
    <property type="molecule type" value="Genomic_DNA"/>
</dbReference>
<accession>A0A1H7V4S7</accession>
<dbReference type="Proteomes" id="UP000182764">
    <property type="component" value="Unassembled WGS sequence"/>
</dbReference>
<evidence type="ECO:0008006" key="4">
    <source>
        <dbReference type="Google" id="ProtNLM"/>
    </source>
</evidence>
<evidence type="ECO:0000313" key="2">
    <source>
        <dbReference type="EMBL" id="SEM03815.1"/>
    </source>
</evidence>
<organism evidence="2 3">
    <name type="scientific">Streptococcus gallolyticus</name>
    <dbReference type="NCBI Taxonomy" id="315405"/>
    <lineage>
        <taxon>Bacteria</taxon>
        <taxon>Bacillati</taxon>
        <taxon>Bacillota</taxon>
        <taxon>Bacilli</taxon>
        <taxon>Lactobacillales</taxon>
        <taxon>Streptococcaceae</taxon>
        <taxon>Streptococcus</taxon>
    </lineage>
</organism>
<keyword evidence="1" id="KW-0472">Membrane</keyword>
<keyword evidence="1" id="KW-1133">Transmembrane helix</keyword>
<reference evidence="2 3" key="1">
    <citation type="submission" date="2016-10" db="EMBL/GenBank/DDBJ databases">
        <authorList>
            <person name="de Groot N.N."/>
        </authorList>
    </citation>
    <scope>NUCLEOTIDE SEQUENCE [LARGE SCALE GENOMIC DNA]</scope>
    <source>
        <strain evidence="2 3">VTM1R29</strain>
    </source>
</reference>
<sequence>MKWKKFLFGDIHYKNESADGNQEVEFKLKGGLIPNLVLLGLIIGLIAWLVVR</sequence>
<keyword evidence="1" id="KW-0812">Transmembrane</keyword>
<feature type="transmembrane region" description="Helical" evidence="1">
    <location>
        <begin position="32"/>
        <end position="51"/>
    </location>
</feature>
<dbReference type="RefSeq" id="WP_176763335.1">
    <property type="nucleotide sequence ID" value="NZ_FNUH01000016.1"/>
</dbReference>
<dbReference type="AlphaFoldDB" id="A0A1H7V4S7"/>
<gene>
    <name evidence="2" type="ORF">SAMN04487839_10213</name>
</gene>
<evidence type="ECO:0000256" key="1">
    <source>
        <dbReference type="SAM" id="Phobius"/>
    </source>
</evidence>